<dbReference type="InterPro" id="IPR012340">
    <property type="entry name" value="NA-bd_OB-fold"/>
</dbReference>
<dbReference type="GO" id="GO:0000502">
    <property type="term" value="C:proteasome complex"/>
    <property type="evidence" value="ECO:0007669"/>
    <property type="project" value="UniProtKB-KW"/>
</dbReference>
<dbReference type="Pfam" id="PF00370">
    <property type="entry name" value="FGGY_N"/>
    <property type="match status" value="1"/>
</dbReference>
<comment type="similarity">
    <text evidence="3">Belongs to the AAA ATPase family.</text>
</comment>
<name>A0A8H6EKZ1_9HELO</name>
<dbReference type="GO" id="GO:0005737">
    <property type="term" value="C:cytoplasm"/>
    <property type="evidence" value="ECO:0007669"/>
    <property type="project" value="UniProtKB-SubCell"/>
</dbReference>
<evidence type="ECO:0000256" key="3">
    <source>
        <dbReference type="ARBA" id="ARBA00006914"/>
    </source>
</evidence>
<dbReference type="NCBIfam" id="TIGR01315">
    <property type="entry name" value="5C_CHO_kinase"/>
    <property type="match status" value="1"/>
</dbReference>
<dbReference type="InterPro" id="IPR027417">
    <property type="entry name" value="P-loop_NTPase"/>
</dbReference>
<dbReference type="InterPro" id="IPR032501">
    <property type="entry name" value="Prot_ATP_ID_OB_2nd"/>
</dbReference>
<dbReference type="Gene3D" id="1.10.8.60">
    <property type="match status" value="1"/>
</dbReference>
<keyword evidence="6" id="KW-0808">Transferase</keyword>
<dbReference type="PANTHER" id="PTHR43435">
    <property type="entry name" value="RIBULOKINASE"/>
    <property type="match status" value="1"/>
</dbReference>
<dbReference type="Pfam" id="PF02782">
    <property type="entry name" value="FGGY_C"/>
    <property type="match status" value="1"/>
</dbReference>
<dbReference type="FunFam" id="1.10.8.60:FF:000006">
    <property type="entry name" value="26S protease regulatory subunit 8"/>
    <property type="match status" value="1"/>
</dbReference>
<dbReference type="Pfam" id="PF17862">
    <property type="entry name" value="AAA_lid_3"/>
    <property type="match status" value="1"/>
</dbReference>
<evidence type="ECO:0000256" key="12">
    <source>
        <dbReference type="SAM" id="Coils"/>
    </source>
</evidence>
<dbReference type="OrthoDB" id="203824at2759"/>
<evidence type="ECO:0000256" key="10">
    <source>
        <dbReference type="ARBA" id="ARBA00022942"/>
    </source>
</evidence>
<keyword evidence="7" id="KW-0547">Nucleotide-binding</keyword>
<evidence type="ECO:0000256" key="11">
    <source>
        <dbReference type="ARBA" id="ARBA00069286"/>
    </source>
</evidence>
<evidence type="ECO:0000256" key="7">
    <source>
        <dbReference type="ARBA" id="ARBA00022741"/>
    </source>
</evidence>
<sequence>MALDSFFHNKIESMKLEIIQGQAVLRRLEAQRNDYNSRVRLLREELGLLQQPGSYVGEVVKVMGTKKVLVKVHPEGKYVVDIADSVDISKLTVGKRVTLLSDSYKLEKMLPSSVDPLVSLMMVEKVPDSTYDMIGGLDQQVKEIKEVIELGLKHPELFESLGIAQPKGVLLYGPPGTGKTLLARAVAHHTDCRFIRVSGSELVQKYIGEGSRMVRELFVMAREHAPSIIFMDEIDSIGSSRVEGSSGGDSEVQRTMLELLNQLDGFEPTKGIKVIMATNRLDILDPALLRPGRIDRKIEFPPPTVEARADILRIHSRSMNLTRGINLTKIAEKMNGCSGAELKGVCTEAGMYALRERRVHVTQEDFDLATAKVLNKHDDKEVSLGKLWNLESRIMVGECYGHDKVWAPVMRFMRIAKFPSLGKRPSRQASMDPHNDLNPHVDHFIGIDVGTGSARACIIDASGDIKALATENIGLWQPEVGYYEQSTTDIWRCICMCVQRALSQHNIDPTTIRGIGFDATCSLAVFSEDTDEPVPVTGPNFANDGNDRNVILWLDHRPVEEAKKINDTEHNLLRYLGGKMSIEMEIPKVLWLKNNMPPELFDRCKFYDLADALTHIATGNESRSYCSTVCKQGFVPVGVDGSVKGWQEDFYEAIGLGDLTKDNFKRMGGVDGVNGKYLSAGELVGTLSEKAGNELGLPAGIAIGSGVIDAYAGWIGTVGAKVNLGQDYLDTGAPKNDISQAFSRLAAVAGTSTCHLAMSREPVFVDGVWGPYRDVLLPGYWMAEGGQSATGELLKHVLETHPAYNEAMSMAESFNTSIYDYLNSHLEELKEKENAPTISYLGRHFFFYGDLWGNRSPIANPKMTGSVIGLTNDRSMDGLAIYYYATMEFIAMQTRQIVETMNSAGHSITSIFMSGSQCQNKILMELMATTCAMPVLIPRYVHAAVVHGAAMLGAKAASADKEGKTEELWSIMDRMSKPGKVTRPGKNANEKKLLNAKYKVFLEQCNTQQVYRDQVDEAIEGWSAE</sequence>
<evidence type="ECO:0000256" key="6">
    <source>
        <dbReference type="ARBA" id="ARBA00022679"/>
    </source>
</evidence>
<dbReference type="InterPro" id="IPR006003">
    <property type="entry name" value="FGGY_RbtK-like"/>
</dbReference>
<dbReference type="GO" id="GO:0005634">
    <property type="term" value="C:nucleus"/>
    <property type="evidence" value="ECO:0007669"/>
    <property type="project" value="UniProtKB-SubCell"/>
</dbReference>
<evidence type="ECO:0000256" key="4">
    <source>
        <dbReference type="ARBA" id="ARBA00009156"/>
    </source>
</evidence>
<feature type="coiled-coil region" evidence="12">
    <location>
        <begin position="11"/>
        <end position="45"/>
    </location>
</feature>
<dbReference type="FunFam" id="2.40.50.140:FF:000068">
    <property type="entry name" value="26S protease regulatory subunit 8"/>
    <property type="match status" value="1"/>
</dbReference>
<dbReference type="InterPro" id="IPR003959">
    <property type="entry name" value="ATPase_AAA_core"/>
</dbReference>
<keyword evidence="10" id="KW-0647">Proteasome</keyword>
<evidence type="ECO:0000259" key="13">
    <source>
        <dbReference type="SMART" id="SM00382"/>
    </source>
</evidence>
<accession>A0A8H6EKZ1</accession>
<comment type="subcellular location">
    <subcellularLocation>
        <location evidence="2">Cytoplasm</location>
    </subcellularLocation>
    <subcellularLocation>
        <location evidence="1">Nucleus</location>
    </subcellularLocation>
</comment>
<dbReference type="Gene3D" id="2.40.50.140">
    <property type="entry name" value="Nucleic acid-binding proteins"/>
    <property type="match status" value="1"/>
</dbReference>
<dbReference type="CDD" id="cd19502">
    <property type="entry name" value="RecA-like_PAN_like"/>
    <property type="match status" value="1"/>
</dbReference>
<dbReference type="PROSITE" id="PS00674">
    <property type="entry name" value="AAA"/>
    <property type="match status" value="1"/>
</dbReference>
<dbReference type="GO" id="GO:0005524">
    <property type="term" value="F:ATP binding"/>
    <property type="evidence" value="ECO:0007669"/>
    <property type="project" value="UniProtKB-KW"/>
</dbReference>
<organism evidence="14 15">
    <name type="scientific">Botrytis fragariae</name>
    <dbReference type="NCBI Taxonomy" id="1964551"/>
    <lineage>
        <taxon>Eukaryota</taxon>
        <taxon>Fungi</taxon>
        <taxon>Dikarya</taxon>
        <taxon>Ascomycota</taxon>
        <taxon>Pezizomycotina</taxon>
        <taxon>Leotiomycetes</taxon>
        <taxon>Helotiales</taxon>
        <taxon>Sclerotiniaceae</taxon>
        <taxon>Botrytis</taxon>
    </lineage>
</organism>
<dbReference type="InterPro" id="IPR003960">
    <property type="entry name" value="ATPase_AAA_CS"/>
</dbReference>
<dbReference type="GO" id="GO:0016887">
    <property type="term" value="F:ATP hydrolysis activity"/>
    <property type="evidence" value="ECO:0007669"/>
    <property type="project" value="InterPro"/>
</dbReference>
<keyword evidence="15" id="KW-1185">Reference proteome</keyword>
<proteinExistence type="inferred from homology"/>
<dbReference type="Proteomes" id="UP000531561">
    <property type="component" value="Unassembled WGS sequence"/>
</dbReference>
<dbReference type="InterPro" id="IPR041569">
    <property type="entry name" value="AAA_lid_3"/>
</dbReference>
<comment type="similarity">
    <text evidence="4">Belongs to the FGGY kinase family.</text>
</comment>
<dbReference type="GeneID" id="59256617"/>
<dbReference type="PANTHER" id="PTHR43435:SF4">
    <property type="entry name" value="FGGY CARBOHYDRATE KINASE DOMAIN-CONTAINING PROTEIN"/>
    <property type="match status" value="1"/>
</dbReference>
<dbReference type="Gene3D" id="3.30.420.40">
    <property type="match status" value="1"/>
</dbReference>
<protein>
    <recommendedName>
        <fullName evidence="11">26S proteasome regulatory subunit 8 homolog</fullName>
    </recommendedName>
</protein>
<dbReference type="SUPFAM" id="SSF53067">
    <property type="entry name" value="Actin-like ATPase domain"/>
    <property type="match status" value="2"/>
</dbReference>
<dbReference type="InterPro" id="IPR018484">
    <property type="entry name" value="FGGY_N"/>
</dbReference>
<dbReference type="FunFam" id="3.40.50.300:FF:000030">
    <property type="entry name" value="26S protease regulatory subunit 8"/>
    <property type="match status" value="1"/>
</dbReference>
<evidence type="ECO:0000313" key="14">
    <source>
        <dbReference type="EMBL" id="KAF5876107.1"/>
    </source>
</evidence>
<dbReference type="CDD" id="cd07782">
    <property type="entry name" value="ASKHA_NBD_FGGY_D-RBK"/>
    <property type="match status" value="1"/>
</dbReference>
<dbReference type="Gene3D" id="1.20.58.2240">
    <property type="match status" value="1"/>
</dbReference>
<comment type="caution">
    <text evidence="14">The sequence shown here is derived from an EMBL/GenBank/DDBJ whole genome shotgun (WGS) entry which is preliminary data.</text>
</comment>
<dbReference type="Pfam" id="PF00004">
    <property type="entry name" value="AAA"/>
    <property type="match status" value="1"/>
</dbReference>
<evidence type="ECO:0000256" key="1">
    <source>
        <dbReference type="ARBA" id="ARBA00004123"/>
    </source>
</evidence>
<keyword evidence="12" id="KW-0175">Coiled coil</keyword>
<evidence type="ECO:0000313" key="15">
    <source>
        <dbReference type="Proteomes" id="UP000531561"/>
    </source>
</evidence>
<keyword evidence="9" id="KW-0067">ATP-binding</keyword>
<dbReference type="GO" id="GO:0019321">
    <property type="term" value="P:pentose metabolic process"/>
    <property type="evidence" value="ECO:0007669"/>
    <property type="project" value="TreeGrafter"/>
</dbReference>
<evidence type="ECO:0000256" key="8">
    <source>
        <dbReference type="ARBA" id="ARBA00022777"/>
    </source>
</evidence>
<dbReference type="RefSeq" id="XP_037195053.1">
    <property type="nucleotide sequence ID" value="XM_037332925.1"/>
</dbReference>
<evidence type="ECO:0000256" key="5">
    <source>
        <dbReference type="ARBA" id="ARBA00022490"/>
    </source>
</evidence>
<dbReference type="SMART" id="SM00382">
    <property type="entry name" value="AAA"/>
    <property type="match status" value="1"/>
</dbReference>
<keyword evidence="8 14" id="KW-0418">Kinase</keyword>
<feature type="domain" description="AAA+ ATPase" evidence="13">
    <location>
        <begin position="165"/>
        <end position="304"/>
    </location>
</feature>
<dbReference type="InterPro" id="IPR003593">
    <property type="entry name" value="AAA+_ATPase"/>
</dbReference>
<evidence type="ECO:0000256" key="2">
    <source>
        <dbReference type="ARBA" id="ARBA00004496"/>
    </source>
</evidence>
<gene>
    <name evidence="14" type="ORF">Bfra_002507</name>
</gene>
<dbReference type="Pfam" id="PF16450">
    <property type="entry name" value="Prot_ATP_ID_OB_C"/>
    <property type="match status" value="1"/>
</dbReference>
<dbReference type="Gene3D" id="3.40.50.300">
    <property type="entry name" value="P-loop containing nucleotide triphosphate hydrolases"/>
    <property type="match status" value="1"/>
</dbReference>
<dbReference type="InterPro" id="IPR018485">
    <property type="entry name" value="FGGY_C"/>
</dbReference>
<dbReference type="AlphaFoldDB" id="A0A8H6EKZ1"/>
<dbReference type="EMBL" id="JABFCT010000004">
    <property type="protein sequence ID" value="KAF5876107.1"/>
    <property type="molecule type" value="Genomic_DNA"/>
</dbReference>
<reference evidence="14 15" key="1">
    <citation type="journal article" date="2020" name="Phytopathology">
        <title>A high-quality genome resource of Botrytis fragariae, a new and rapidly spreading fungal pathogen causing strawberry gray mold in the U.S.A.</title>
        <authorList>
            <person name="Wu Y."/>
            <person name="Saski C.A."/>
            <person name="Schnabel G."/>
            <person name="Xiao S."/>
            <person name="Hu M."/>
        </authorList>
    </citation>
    <scope>NUCLEOTIDE SEQUENCE [LARGE SCALE GENOMIC DNA]</scope>
    <source>
        <strain evidence="14 15">BVB16</strain>
    </source>
</reference>
<keyword evidence="5" id="KW-0963">Cytoplasm</keyword>
<dbReference type="SUPFAM" id="SSF52540">
    <property type="entry name" value="P-loop containing nucleoside triphosphate hydrolases"/>
    <property type="match status" value="1"/>
</dbReference>
<dbReference type="InterPro" id="IPR043129">
    <property type="entry name" value="ATPase_NBD"/>
</dbReference>
<evidence type="ECO:0000256" key="9">
    <source>
        <dbReference type="ARBA" id="ARBA00022840"/>
    </source>
</evidence>
<dbReference type="GO" id="GO:0019150">
    <property type="term" value="F:D-ribulokinase activity"/>
    <property type="evidence" value="ECO:0007669"/>
    <property type="project" value="TreeGrafter"/>
</dbReference>